<dbReference type="Proteomes" id="UP000294597">
    <property type="component" value="Unassembled WGS sequence"/>
</dbReference>
<sequence length="59" mass="6745">MRLGIVKFSIESKKSVKGLLNARMAPNNRVNFHTINEMARLTANTVANMDERKNKNIEE</sequence>
<accession>A0A4R5CX07</accession>
<proteinExistence type="predicted"/>
<evidence type="ECO:0000313" key="2">
    <source>
        <dbReference type="Proteomes" id="UP000294597"/>
    </source>
</evidence>
<protein>
    <submittedName>
        <fullName evidence="1">Uncharacterized protein</fullName>
    </submittedName>
</protein>
<dbReference type="AlphaFoldDB" id="A0A4R5CX07"/>
<keyword evidence="2" id="KW-1185">Reference proteome</keyword>
<organism evidence="1 2">
    <name type="scientific">Flavobacterium hiemivividum</name>
    <dbReference type="NCBI Taxonomy" id="2541734"/>
    <lineage>
        <taxon>Bacteria</taxon>
        <taxon>Pseudomonadati</taxon>
        <taxon>Bacteroidota</taxon>
        <taxon>Flavobacteriia</taxon>
        <taxon>Flavobacteriales</taxon>
        <taxon>Flavobacteriaceae</taxon>
        <taxon>Flavobacterium</taxon>
    </lineage>
</organism>
<name>A0A4R5CX07_9FLAO</name>
<comment type="caution">
    <text evidence="1">The sequence shown here is derived from an EMBL/GenBank/DDBJ whole genome shotgun (WGS) entry which is preliminary data.</text>
</comment>
<reference evidence="1 2" key="1">
    <citation type="submission" date="2019-03" db="EMBL/GenBank/DDBJ databases">
        <title>Flavobacterium TSA-D2 sp. nov., isolated from arctic soil.</title>
        <authorList>
            <person name="Chaudhary D.K."/>
        </authorList>
    </citation>
    <scope>NUCLEOTIDE SEQUENCE [LARGE SCALE GENOMIC DNA]</scope>
    <source>
        <strain evidence="1 2">TSA-D2</strain>
    </source>
</reference>
<evidence type="ECO:0000313" key="1">
    <source>
        <dbReference type="EMBL" id="TDE05329.1"/>
    </source>
</evidence>
<dbReference type="EMBL" id="SMFO01000002">
    <property type="protein sequence ID" value="TDE05329.1"/>
    <property type="molecule type" value="Genomic_DNA"/>
</dbReference>
<gene>
    <name evidence="1" type="ORF">E0F98_04235</name>
</gene>